<dbReference type="HAMAP" id="MF_01844">
    <property type="entry name" value="NhaA"/>
    <property type="match status" value="1"/>
</dbReference>
<dbReference type="InterPro" id="IPR004670">
    <property type="entry name" value="NhaA"/>
</dbReference>
<keyword evidence="8" id="KW-1185">Reference proteome</keyword>
<comment type="subcellular location">
    <subcellularLocation>
        <location evidence="1">Cell inner membrane</location>
        <topology evidence="1">Multi-pass membrane protein</topology>
    </subcellularLocation>
    <subcellularLocation>
        <location evidence="6">Cell membrane</location>
        <topology evidence="6">Multi-pass membrane protein</topology>
    </subcellularLocation>
</comment>
<comment type="catalytic activity">
    <reaction evidence="6">
        <text>Na(+)(in) + 2 H(+)(out) = Na(+)(out) + 2 H(+)(in)</text>
        <dbReference type="Rhea" id="RHEA:29251"/>
        <dbReference type="ChEBI" id="CHEBI:15378"/>
        <dbReference type="ChEBI" id="CHEBI:29101"/>
    </reaction>
</comment>
<name>A0ABU9KW09_9FLAO</name>
<reference evidence="7 8" key="1">
    <citation type="submission" date="2024-04" db="EMBL/GenBank/DDBJ databases">
        <title>whole genome sequencing of Lutimonas vermicola strain IMCC1616.</title>
        <authorList>
            <person name="Bae S.S."/>
        </authorList>
    </citation>
    <scope>NUCLEOTIDE SEQUENCE [LARGE SCALE GENOMIC DNA]</scope>
    <source>
        <strain evidence="7 8">IMCC1616</strain>
    </source>
</reference>
<gene>
    <name evidence="6 7" type="primary">nhaA</name>
    <name evidence="7" type="ORF">AABB81_00625</name>
</gene>
<dbReference type="PANTHER" id="PTHR30341">
    <property type="entry name" value="SODIUM ION/PROTON ANTIPORTER NHAA-RELATED"/>
    <property type="match status" value="1"/>
</dbReference>
<dbReference type="Pfam" id="PF06965">
    <property type="entry name" value="Na_H_antiport_1"/>
    <property type="match status" value="1"/>
</dbReference>
<dbReference type="PANTHER" id="PTHR30341:SF0">
    <property type="entry name" value="NA(+)_H(+) ANTIPORTER NHAA"/>
    <property type="match status" value="1"/>
</dbReference>
<comment type="caution">
    <text evidence="7">The sequence shown here is derived from an EMBL/GenBank/DDBJ whole genome shotgun (WGS) entry which is preliminary data.</text>
</comment>
<evidence type="ECO:0000313" key="7">
    <source>
        <dbReference type="EMBL" id="MEL4454381.1"/>
    </source>
</evidence>
<evidence type="ECO:0000256" key="3">
    <source>
        <dbReference type="ARBA" id="ARBA00022692"/>
    </source>
</evidence>
<comment type="similarity">
    <text evidence="6">Belongs to the NhaA Na(+)/H(+) (TC 2.A.33) antiporter family.</text>
</comment>
<proteinExistence type="inferred from homology"/>
<feature type="transmembrane region" description="Helical" evidence="6">
    <location>
        <begin position="21"/>
        <end position="40"/>
    </location>
</feature>
<keyword evidence="4 6" id="KW-1133">Transmembrane helix</keyword>
<evidence type="ECO:0000256" key="2">
    <source>
        <dbReference type="ARBA" id="ARBA00022475"/>
    </source>
</evidence>
<sequence>MDKPLNFFKISRFINEEAYGGILLIVATIAAMFWANSSFYDSYHYIWHDYQVGFVWGKINMVSSLHHWINDGLMALFFFVVGLEIKREVIGGELSSIKKASLPIAAAVGGMLMPALFYAIAAINYPEYINGWGIPMATDIAFALGLLALLGNRVPLNLKIFLTALAIADDLGAVLVIAVFYTESIDYNELLYAGICLVILITANLAGVRRALFYAILGFAGVWIAFVYSGVHATIAGVLIALTIPARTKINEESYIDKLTLYLNKFKKEESDTKSSLLTKKQVYLLAEIQDLNEKAITPLQRLEHTLHPVTAYFILPVFALSNAGVHIDGKIMDMLIHPISIGIICGLVLGKFIGISLLSKLVVTFKIASLPEGVSWHQIYGVAFLAGIGFTMSMFISDLAFKEESFKQIAKVGIMAASALSAIIGMLWLSIGSQKKE</sequence>
<protein>
    <recommendedName>
        <fullName evidence="6">Na(+)/H(+) antiporter NhaA</fullName>
    </recommendedName>
    <alternativeName>
        <fullName evidence="6">Sodium/proton antiporter NhaA</fullName>
    </alternativeName>
</protein>
<keyword evidence="2 6" id="KW-1003">Cell membrane</keyword>
<evidence type="ECO:0000313" key="8">
    <source>
        <dbReference type="Proteomes" id="UP001474120"/>
    </source>
</evidence>
<comment type="function">
    <text evidence="6">Na(+)/H(+) antiporter that extrudes sodium in exchange for external protons.</text>
</comment>
<feature type="transmembrane region" description="Helical" evidence="6">
    <location>
        <begin position="213"/>
        <end position="244"/>
    </location>
</feature>
<keyword evidence="3 6" id="KW-0812">Transmembrane</keyword>
<dbReference type="Gene3D" id="1.20.1530.10">
    <property type="entry name" value="Na+/H+ antiporter like domain"/>
    <property type="match status" value="1"/>
</dbReference>
<feature type="transmembrane region" description="Helical" evidence="6">
    <location>
        <begin position="104"/>
        <end position="123"/>
    </location>
</feature>
<feature type="transmembrane region" description="Helical" evidence="6">
    <location>
        <begin position="340"/>
        <end position="360"/>
    </location>
</feature>
<dbReference type="EMBL" id="JBCDNA010000001">
    <property type="protein sequence ID" value="MEL4454381.1"/>
    <property type="molecule type" value="Genomic_DNA"/>
</dbReference>
<dbReference type="Proteomes" id="UP001474120">
    <property type="component" value="Unassembled WGS sequence"/>
</dbReference>
<feature type="transmembrane region" description="Helical" evidence="6">
    <location>
        <begin position="380"/>
        <end position="401"/>
    </location>
</feature>
<evidence type="ECO:0000256" key="6">
    <source>
        <dbReference type="HAMAP-Rule" id="MF_01844"/>
    </source>
</evidence>
<keyword evidence="6" id="KW-0915">Sodium</keyword>
<keyword evidence="6" id="KW-0739">Sodium transport</keyword>
<feature type="transmembrane region" description="Helical" evidence="6">
    <location>
        <begin position="65"/>
        <end position="83"/>
    </location>
</feature>
<dbReference type="RefSeq" id="WP_342157912.1">
    <property type="nucleotide sequence ID" value="NZ_JBCDNA010000001.1"/>
</dbReference>
<feature type="transmembrane region" description="Helical" evidence="6">
    <location>
        <begin position="413"/>
        <end position="432"/>
    </location>
</feature>
<keyword evidence="6" id="KW-0406">Ion transport</keyword>
<feature type="transmembrane region" description="Helical" evidence="6">
    <location>
        <begin position="187"/>
        <end position="206"/>
    </location>
</feature>
<keyword evidence="6" id="KW-0813">Transport</keyword>
<feature type="transmembrane region" description="Helical" evidence="6">
    <location>
        <begin position="129"/>
        <end position="149"/>
    </location>
</feature>
<dbReference type="NCBIfam" id="TIGR00773">
    <property type="entry name" value="NhaA"/>
    <property type="match status" value="1"/>
</dbReference>
<evidence type="ECO:0000256" key="5">
    <source>
        <dbReference type="ARBA" id="ARBA00023136"/>
    </source>
</evidence>
<keyword evidence="6" id="KW-0050">Antiport</keyword>
<organism evidence="7 8">
    <name type="scientific">Lutimonas vermicola</name>
    <dbReference type="NCBI Taxonomy" id="414288"/>
    <lineage>
        <taxon>Bacteria</taxon>
        <taxon>Pseudomonadati</taxon>
        <taxon>Bacteroidota</taxon>
        <taxon>Flavobacteriia</taxon>
        <taxon>Flavobacteriales</taxon>
        <taxon>Flavobacteriaceae</taxon>
        <taxon>Lutimonas</taxon>
    </lineage>
</organism>
<feature type="transmembrane region" description="Helical" evidence="6">
    <location>
        <begin position="310"/>
        <end position="328"/>
    </location>
</feature>
<keyword evidence="5 6" id="KW-0472">Membrane</keyword>
<accession>A0ABU9KW09</accession>
<feature type="transmembrane region" description="Helical" evidence="6">
    <location>
        <begin position="161"/>
        <end position="181"/>
    </location>
</feature>
<dbReference type="InterPro" id="IPR023171">
    <property type="entry name" value="Na/H_antiporter_dom_sf"/>
</dbReference>
<evidence type="ECO:0000256" key="1">
    <source>
        <dbReference type="ARBA" id="ARBA00004429"/>
    </source>
</evidence>
<evidence type="ECO:0000256" key="4">
    <source>
        <dbReference type="ARBA" id="ARBA00022989"/>
    </source>
</evidence>